<dbReference type="HOGENOM" id="CLU_783152_0_0_1"/>
<organism evidence="1 2">
    <name type="scientific">Collybiopsis luxurians FD-317 M1</name>
    <dbReference type="NCBI Taxonomy" id="944289"/>
    <lineage>
        <taxon>Eukaryota</taxon>
        <taxon>Fungi</taxon>
        <taxon>Dikarya</taxon>
        <taxon>Basidiomycota</taxon>
        <taxon>Agaricomycotina</taxon>
        <taxon>Agaricomycetes</taxon>
        <taxon>Agaricomycetidae</taxon>
        <taxon>Agaricales</taxon>
        <taxon>Marasmiineae</taxon>
        <taxon>Omphalotaceae</taxon>
        <taxon>Collybiopsis</taxon>
        <taxon>Collybiopsis luxurians</taxon>
    </lineage>
</organism>
<evidence type="ECO:0000313" key="1">
    <source>
        <dbReference type="EMBL" id="KIK52175.1"/>
    </source>
</evidence>
<reference evidence="1 2" key="1">
    <citation type="submission" date="2014-04" db="EMBL/GenBank/DDBJ databases">
        <title>Evolutionary Origins and Diversification of the Mycorrhizal Mutualists.</title>
        <authorList>
            <consortium name="DOE Joint Genome Institute"/>
            <consortium name="Mycorrhizal Genomics Consortium"/>
            <person name="Kohler A."/>
            <person name="Kuo A."/>
            <person name="Nagy L.G."/>
            <person name="Floudas D."/>
            <person name="Copeland A."/>
            <person name="Barry K.W."/>
            <person name="Cichocki N."/>
            <person name="Veneault-Fourrey C."/>
            <person name="LaButti K."/>
            <person name="Lindquist E.A."/>
            <person name="Lipzen A."/>
            <person name="Lundell T."/>
            <person name="Morin E."/>
            <person name="Murat C."/>
            <person name="Riley R."/>
            <person name="Ohm R."/>
            <person name="Sun H."/>
            <person name="Tunlid A."/>
            <person name="Henrissat B."/>
            <person name="Grigoriev I.V."/>
            <person name="Hibbett D.S."/>
            <person name="Martin F."/>
        </authorList>
    </citation>
    <scope>NUCLEOTIDE SEQUENCE [LARGE SCALE GENOMIC DNA]</scope>
    <source>
        <strain evidence="1 2">FD-317 M1</strain>
    </source>
</reference>
<evidence type="ECO:0000313" key="2">
    <source>
        <dbReference type="Proteomes" id="UP000053593"/>
    </source>
</evidence>
<dbReference type="EMBL" id="KN834847">
    <property type="protein sequence ID" value="KIK52175.1"/>
    <property type="molecule type" value="Genomic_DNA"/>
</dbReference>
<proteinExistence type="predicted"/>
<accession>A0A0D0APH9</accession>
<sequence length="354" mass="38978">MPHWYSRWGKPVYHQAHSTLPEPSHRTLVYTHPPPPPPPSLPIHSDFQSGAKCTAQAAFSPTSASFSNIPTKCPISISLQIPLESSSYNSNSRPNSSSPLEGLQLFAKMLIDLLNTHSHLNGHHPLTCLLHVAAAVEVVTPATNATTICGSTAPLPPLWSSVKHPVMPVTLSTAYALDERRRSTAPQNLSSYYSFSTSSANDSAAPYYGYKYQYTSHPPPLTYTYRFYLVNVQLASMSPVNHISHAPPLPMSFELIPRMVGHLMSSRSLAMTTTLPHFYETDWTGGKRHVYGEVRAGADTLSLALPLLYLAAPAPPFLMHLLSSSTHHIIFLLADSMCCVQSEFLYVLHCVYPK</sequence>
<keyword evidence="2" id="KW-1185">Reference proteome</keyword>
<dbReference type="Proteomes" id="UP000053593">
    <property type="component" value="Unassembled WGS sequence"/>
</dbReference>
<protein>
    <submittedName>
        <fullName evidence="1">Uncharacterized protein</fullName>
    </submittedName>
</protein>
<name>A0A0D0APH9_9AGAR</name>
<dbReference type="AlphaFoldDB" id="A0A0D0APH9"/>
<gene>
    <name evidence="1" type="ORF">GYMLUDRAFT_64383</name>
</gene>